<dbReference type="Proteomes" id="UP000279089">
    <property type="component" value="Unassembled WGS sequence"/>
</dbReference>
<dbReference type="AlphaFoldDB" id="A0A3N4MGI1"/>
<gene>
    <name evidence="1" type="ORF">EG028_01925</name>
</gene>
<reference evidence="2" key="1">
    <citation type="submission" date="2018-11" db="EMBL/GenBank/DDBJ databases">
        <title>Chitinophaga lutea sp.nov., isolate from arsenic contaminated soil.</title>
        <authorList>
            <person name="Zong Y."/>
        </authorList>
    </citation>
    <scope>NUCLEOTIDE SEQUENCE [LARGE SCALE GENOMIC DNA]</scope>
    <source>
        <strain evidence="2">YLT18</strain>
    </source>
</reference>
<comment type="caution">
    <text evidence="1">The sequence shown here is derived from an EMBL/GenBank/DDBJ whole genome shotgun (WGS) entry which is preliminary data.</text>
</comment>
<proteinExistence type="predicted"/>
<evidence type="ECO:0000313" key="1">
    <source>
        <dbReference type="EMBL" id="RPD43074.1"/>
    </source>
</evidence>
<organism evidence="1 2">
    <name type="scientific">Chitinophaga barathri</name>
    <dbReference type="NCBI Taxonomy" id="1647451"/>
    <lineage>
        <taxon>Bacteria</taxon>
        <taxon>Pseudomonadati</taxon>
        <taxon>Bacteroidota</taxon>
        <taxon>Chitinophagia</taxon>
        <taxon>Chitinophagales</taxon>
        <taxon>Chitinophagaceae</taxon>
        <taxon>Chitinophaga</taxon>
    </lineage>
</organism>
<protein>
    <submittedName>
        <fullName evidence="1">PRTRC system protein C</fullName>
    </submittedName>
</protein>
<dbReference type="EMBL" id="RMBX01000001">
    <property type="protein sequence ID" value="RPD43074.1"/>
    <property type="molecule type" value="Genomic_DNA"/>
</dbReference>
<dbReference type="InterPro" id="IPR032866">
    <property type="entry name" value="Prok_Ub"/>
</dbReference>
<sequence length="74" mass="8150">MIEVKTLPRLFVTYLSNSTTETVLADPGEHLTPAMVCMHYAPMYPLLASATPDGPKLEPRGRVYYIKPIVGTKG</sequence>
<name>A0A3N4MGI1_9BACT</name>
<accession>A0A3N4MGI1</accession>
<dbReference type="RefSeq" id="WP_120514345.1">
    <property type="nucleotide sequence ID" value="NZ_QXZY01000001.1"/>
</dbReference>
<evidence type="ECO:0000313" key="2">
    <source>
        <dbReference type="Proteomes" id="UP000279089"/>
    </source>
</evidence>
<dbReference type="Pfam" id="PF14454">
    <property type="entry name" value="Prok_Ub"/>
    <property type="match status" value="1"/>
</dbReference>
<keyword evidence="2" id="KW-1185">Reference proteome</keyword>